<organism evidence="1 2">
    <name type="scientific">Bradyrhizobium vignae</name>
    <dbReference type="NCBI Taxonomy" id="1549949"/>
    <lineage>
        <taxon>Bacteria</taxon>
        <taxon>Pseudomonadati</taxon>
        <taxon>Pseudomonadota</taxon>
        <taxon>Alphaproteobacteria</taxon>
        <taxon>Hyphomicrobiales</taxon>
        <taxon>Nitrobacteraceae</taxon>
        <taxon>Bradyrhizobium</taxon>
    </lineage>
</organism>
<name>A0A2U3Q8E4_9BRAD</name>
<reference evidence="1 2" key="1">
    <citation type="submission" date="2018-03" db="EMBL/GenBank/DDBJ databases">
        <authorList>
            <person name="Gully D."/>
        </authorList>
    </citation>
    <scope>NUCLEOTIDE SEQUENCE [LARGE SCALE GENOMIC DNA]</scope>
    <source>
        <strain evidence="1">ORS3257</strain>
    </source>
</reference>
<proteinExistence type="predicted"/>
<sequence length="97" mass="10845">MDWFKSRFRQSKVIAPSWPLHLDASSEGALSVALQSLPVGASGWISKSEAAKLYSTSDVAFDEWDSAGILALSEFAAYEEHRCDFRLESDRVIFTRT</sequence>
<dbReference type="KEGG" id="bvz:BRAD3257_6767"/>
<dbReference type="EMBL" id="LS398110">
    <property type="protein sequence ID" value="SPP97650.1"/>
    <property type="molecule type" value="Genomic_DNA"/>
</dbReference>
<protein>
    <submittedName>
        <fullName evidence="1">Uncharacterized protein</fullName>
    </submittedName>
</protein>
<gene>
    <name evidence="1" type="ORF">BRAD3257_6767</name>
</gene>
<evidence type="ECO:0000313" key="2">
    <source>
        <dbReference type="Proteomes" id="UP000246085"/>
    </source>
</evidence>
<evidence type="ECO:0000313" key="1">
    <source>
        <dbReference type="EMBL" id="SPP97650.1"/>
    </source>
</evidence>
<dbReference type="Proteomes" id="UP000246085">
    <property type="component" value="Chromosome BRAD3257"/>
</dbReference>
<dbReference type="AlphaFoldDB" id="A0A2U3Q8E4"/>
<dbReference type="RefSeq" id="WP_145987044.1">
    <property type="nucleotide sequence ID" value="NZ_LS398110.1"/>
</dbReference>
<accession>A0A2U3Q8E4</accession>